<dbReference type="PANTHER" id="PTHR42804:SF1">
    <property type="entry name" value="ALDEHYDE DEHYDROGENASE-RELATED"/>
    <property type="match status" value="1"/>
</dbReference>
<feature type="domain" description="Aldehyde dehydrogenase" evidence="7">
    <location>
        <begin position="17"/>
        <end position="476"/>
    </location>
</feature>
<dbReference type="InterPro" id="IPR016163">
    <property type="entry name" value="Ald_DH_C"/>
</dbReference>
<dbReference type="RefSeq" id="WP_344661557.1">
    <property type="nucleotide sequence ID" value="NZ_BAAAQM010000056.1"/>
</dbReference>
<dbReference type="PANTHER" id="PTHR42804">
    <property type="entry name" value="ALDEHYDE DEHYDROGENASE"/>
    <property type="match status" value="1"/>
</dbReference>
<keyword evidence="2 6" id="KW-0560">Oxidoreductase</keyword>
<evidence type="ECO:0000313" key="9">
    <source>
        <dbReference type="Proteomes" id="UP001499854"/>
    </source>
</evidence>
<name>A0ABN2T0S1_9ACTN</name>
<dbReference type="CDD" id="cd07139">
    <property type="entry name" value="ALDH_AldA-Rv0768"/>
    <property type="match status" value="1"/>
</dbReference>
<dbReference type="Gene3D" id="3.40.605.10">
    <property type="entry name" value="Aldehyde Dehydrogenase, Chain A, domain 1"/>
    <property type="match status" value="1"/>
</dbReference>
<evidence type="ECO:0000256" key="5">
    <source>
        <dbReference type="PROSITE-ProRule" id="PRU10007"/>
    </source>
</evidence>
<dbReference type="Pfam" id="PF00171">
    <property type="entry name" value="Aldedh"/>
    <property type="match status" value="1"/>
</dbReference>
<protein>
    <recommendedName>
        <fullName evidence="3">aldehyde dehydrogenase (NAD(+))</fullName>
        <ecNumber evidence="3">1.2.1.3</ecNumber>
    </recommendedName>
</protein>
<keyword evidence="9" id="KW-1185">Reference proteome</keyword>
<evidence type="ECO:0000256" key="2">
    <source>
        <dbReference type="ARBA" id="ARBA00023002"/>
    </source>
</evidence>
<dbReference type="InterPro" id="IPR016160">
    <property type="entry name" value="Ald_DH_CS_CYS"/>
</dbReference>
<dbReference type="Gene3D" id="3.40.309.10">
    <property type="entry name" value="Aldehyde Dehydrogenase, Chain A, domain 2"/>
    <property type="match status" value="1"/>
</dbReference>
<dbReference type="InterPro" id="IPR029510">
    <property type="entry name" value="Ald_DH_CS_GLU"/>
</dbReference>
<organism evidence="8 9">
    <name type="scientific">Catenulispora subtropica</name>
    <dbReference type="NCBI Taxonomy" id="450798"/>
    <lineage>
        <taxon>Bacteria</taxon>
        <taxon>Bacillati</taxon>
        <taxon>Actinomycetota</taxon>
        <taxon>Actinomycetes</taxon>
        <taxon>Catenulisporales</taxon>
        <taxon>Catenulisporaceae</taxon>
        <taxon>Catenulispora</taxon>
    </lineage>
</organism>
<evidence type="ECO:0000313" key="8">
    <source>
        <dbReference type="EMBL" id="GAA1995914.1"/>
    </source>
</evidence>
<dbReference type="EC" id="1.2.1.3" evidence="3"/>
<evidence type="ECO:0000256" key="3">
    <source>
        <dbReference type="ARBA" id="ARBA00024226"/>
    </source>
</evidence>
<evidence type="ECO:0000256" key="4">
    <source>
        <dbReference type="ARBA" id="ARBA00049194"/>
    </source>
</evidence>
<dbReference type="EMBL" id="BAAAQM010000056">
    <property type="protein sequence ID" value="GAA1995914.1"/>
    <property type="molecule type" value="Genomic_DNA"/>
</dbReference>
<gene>
    <name evidence="8" type="ORF">GCM10009838_71010</name>
</gene>
<evidence type="ECO:0000256" key="6">
    <source>
        <dbReference type="RuleBase" id="RU003345"/>
    </source>
</evidence>
<comment type="similarity">
    <text evidence="1 6">Belongs to the aldehyde dehydrogenase family.</text>
</comment>
<comment type="catalytic activity">
    <reaction evidence="4">
        <text>an aldehyde + NAD(+) + H2O = a carboxylate + NADH + 2 H(+)</text>
        <dbReference type="Rhea" id="RHEA:16185"/>
        <dbReference type="ChEBI" id="CHEBI:15377"/>
        <dbReference type="ChEBI" id="CHEBI:15378"/>
        <dbReference type="ChEBI" id="CHEBI:17478"/>
        <dbReference type="ChEBI" id="CHEBI:29067"/>
        <dbReference type="ChEBI" id="CHEBI:57540"/>
        <dbReference type="ChEBI" id="CHEBI:57945"/>
        <dbReference type="EC" id="1.2.1.3"/>
    </reaction>
</comment>
<sequence>MGTVTEHAKLFIGGSYVDPATDATLEMISPVTEEVFGRTPEAAPADMDRAVAAARRAFDEGPWPRMSVAERVEILRNLRDQYEARSDELARLISSETGSPYSWSILAQVWAPIMIWDYFLTMAADYPWEELRQGLLGPTVVRSEPVGVAAAIVAWNVPQFITVSKIAPALVAGCAVVVKPSPETALDAYMLADMAIAAGLPEGVLNIVPAGRENSAYLAAHPGLDKIGFTGSTAGGKAVLAAAAPHLTRVTLELGGKSAAIILPDADLATSIPGLLPNSYMNNGQACVAQTRVLVHRDRYAETVEAMAEAVRALKTGDPLDPGTQVGPLVARRQRDRVEAYIAKGVGEGARVVVGGGRPKDLPKGWFVEPTLFADVDNHMVIAQEEIFGPVVAMIPYADEDDAVRIANDSDYGLSGSVWSADTEHALGVARRVRSGNYGVNTFGMEFNAPFGGFKQSGIGREFGPEGLRAYLETKTMHLPNGYTPEGF</sequence>
<comment type="caution">
    <text evidence="8">The sequence shown here is derived from an EMBL/GenBank/DDBJ whole genome shotgun (WGS) entry which is preliminary data.</text>
</comment>
<dbReference type="InterPro" id="IPR016162">
    <property type="entry name" value="Ald_DH_N"/>
</dbReference>
<accession>A0ABN2T0S1</accession>
<proteinExistence type="inferred from homology"/>
<dbReference type="PROSITE" id="PS00687">
    <property type="entry name" value="ALDEHYDE_DEHYDR_GLU"/>
    <property type="match status" value="1"/>
</dbReference>
<reference evidence="8 9" key="1">
    <citation type="journal article" date="2019" name="Int. J. Syst. Evol. Microbiol.">
        <title>The Global Catalogue of Microorganisms (GCM) 10K type strain sequencing project: providing services to taxonomists for standard genome sequencing and annotation.</title>
        <authorList>
            <consortium name="The Broad Institute Genomics Platform"/>
            <consortium name="The Broad Institute Genome Sequencing Center for Infectious Disease"/>
            <person name="Wu L."/>
            <person name="Ma J."/>
        </authorList>
    </citation>
    <scope>NUCLEOTIDE SEQUENCE [LARGE SCALE GENOMIC DNA]</scope>
    <source>
        <strain evidence="8 9">JCM 16013</strain>
    </source>
</reference>
<feature type="active site" evidence="5">
    <location>
        <position position="253"/>
    </location>
</feature>
<dbReference type="PROSITE" id="PS00070">
    <property type="entry name" value="ALDEHYDE_DEHYDR_CYS"/>
    <property type="match status" value="1"/>
</dbReference>
<dbReference type="InterPro" id="IPR015590">
    <property type="entry name" value="Aldehyde_DH_dom"/>
</dbReference>
<evidence type="ECO:0000256" key="1">
    <source>
        <dbReference type="ARBA" id="ARBA00009986"/>
    </source>
</evidence>
<dbReference type="SUPFAM" id="SSF53720">
    <property type="entry name" value="ALDH-like"/>
    <property type="match status" value="1"/>
</dbReference>
<evidence type="ECO:0000259" key="7">
    <source>
        <dbReference type="Pfam" id="PF00171"/>
    </source>
</evidence>
<dbReference type="InterPro" id="IPR016161">
    <property type="entry name" value="Ald_DH/histidinol_DH"/>
</dbReference>
<dbReference type="Proteomes" id="UP001499854">
    <property type="component" value="Unassembled WGS sequence"/>
</dbReference>